<name>A0ABY3CAJ0_9GAMM</name>
<dbReference type="SUPFAM" id="SSF52172">
    <property type="entry name" value="CheY-like"/>
    <property type="match status" value="1"/>
</dbReference>
<dbReference type="InterPro" id="IPR006675">
    <property type="entry name" value="HDIG_dom"/>
</dbReference>
<evidence type="ECO:0000259" key="2">
    <source>
        <dbReference type="PROSITE" id="PS50110"/>
    </source>
</evidence>
<dbReference type="InterPro" id="IPR011006">
    <property type="entry name" value="CheY-like_superfamily"/>
</dbReference>
<evidence type="ECO:0000256" key="1">
    <source>
        <dbReference type="PROSITE-ProRule" id="PRU00169"/>
    </source>
</evidence>
<dbReference type="InterPro" id="IPR052020">
    <property type="entry name" value="Cyclic_di-GMP/3'3'-cGAMP_PDE"/>
</dbReference>
<evidence type="ECO:0000313" key="5">
    <source>
        <dbReference type="Proteomes" id="UP000733744"/>
    </source>
</evidence>
<reference evidence="4 5" key="1">
    <citation type="journal article" date="2019" name="Antonie Van Leeuwenhoek">
        <title>Description of 'Ca. Methylobacter oryzae' KRF1, a novel species from the environmentally important Methylobacter clade 2.</title>
        <authorList>
            <person name="Khatri K."/>
            <person name="Mohite J.A."/>
            <person name="Pandit P.S."/>
            <person name="Bahulikar R."/>
            <person name="Rahalkar M.C."/>
        </authorList>
    </citation>
    <scope>NUCLEOTIDE SEQUENCE [LARGE SCALE GENOMIC DNA]</scope>
    <source>
        <strain evidence="4 5">KRF1</strain>
    </source>
</reference>
<dbReference type="SMART" id="SM00471">
    <property type="entry name" value="HDc"/>
    <property type="match status" value="1"/>
</dbReference>
<gene>
    <name evidence="4" type="ORF">EKO24_010290</name>
</gene>
<evidence type="ECO:0000313" key="4">
    <source>
        <dbReference type="EMBL" id="TRW95264.1"/>
    </source>
</evidence>
<accession>A0ABY3CAJ0</accession>
<dbReference type="PROSITE" id="PS50110">
    <property type="entry name" value="RESPONSE_REGULATORY"/>
    <property type="match status" value="1"/>
</dbReference>
<evidence type="ECO:0000259" key="3">
    <source>
        <dbReference type="PROSITE" id="PS51832"/>
    </source>
</evidence>
<dbReference type="RefSeq" id="WP_127029963.1">
    <property type="nucleotide sequence ID" value="NZ_RYFG02000091.1"/>
</dbReference>
<dbReference type="PROSITE" id="PS51832">
    <property type="entry name" value="HD_GYP"/>
    <property type="match status" value="1"/>
</dbReference>
<feature type="modified residue" description="4-aspartylphosphate" evidence="1">
    <location>
        <position position="55"/>
    </location>
</feature>
<dbReference type="SMART" id="SM00448">
    <property type="entry name" value="REC"/>
    <property type="match status" value="1"/>
</dbReference>
<dbReference type="InterPro" id="IPR001789">
    <property type="entry name" value="Sig_transdc_resp-reg_receiver"/>
</dbReference>
<dbReference type="CDD" id="cd19920">
    <property type="entry name" value="REC_PA4781-like"/>
    <property type="match status" value="1"/>
</dbReference>
<feature type="domain" description="Response regulatory" evidence="2">
    <location>
        <begin position="6"/>
        <end position="122"/>
    </location>
</feature>
<dbReference type="Gene3D" id="3.40.50.2300">
    <property type="match status" value="1"/>
</dbReference>
<dbReference type="NCBIfam" id="TIGR00277">
    <property type="entry name" value="HDIG"/>
    <property type="match status" value="1"/>
</dbReference>
<feature type="domain" description="HD-GYP" evidence="3">
    <location>
        <begin position="149"/>
        <end position="341"/>
    </location>
</feature>
<organism evidence="4 5">
    <name type="scientific">Candidatus Methylobacter oryzae</name>
    <dbReference type="NCBI Taxonomy" id="2497749"/>
    <lineage>
        <taxon>Bacteria</taxon>
        <taxon>Pseudomonadati</taxon>
        <taxon>Pseudomonadota</taxon>
        <taxon>Gammaproteobacteria</taxon>
        <taxon>Methylococcales</taxon>
        <taxon>Methylococcaceae</taxon>
        <taxon>Methylobacter</taxon>
    </lineage>
</organism>
<proteinExistence type="predicted"/>
<dbReference type="Proteomes" id="UP000733744">
    <property type="component" value="Unassembled WGS sequence"/>
</dbReference>
<dbReference type="Gene3D" id="1.10.3210.10">
    <property type="entry name" value="Hypothetical protein af1432"/>
    <property type="match status" value="1"/>
</dbReference>
<dbReference type="Pfam" id="PF00072">
    <property type="entry name" value="Response_reg"/>
    <property type="match status" value="1"/>
</dbReference>
<dbReference type="PANTHER" id="PTHR45228">
    <property type="entry name" value="CYCLIC DI-GMP PHOSPHODIESTERASE TM_0186-RELATED"/>
    <property type="match status" value="1"/>
</dbReference>
<dbReference type="CDD" id="cd00077">
    <property type="entry name" value="HDc"/>
    <property type="match status" value="1"/>
</dbReference>
<dbReference type="SUPFAM" id="SSF109604">
    <property type="entry name" value="HD-domain/PDEase-like"/>
    <property type="match status" value="1"/>
</dbReference>
<dbReference type="InterPro" id="IPR003607">
    <property type="entry name" value="HD/PDEase_dom"/>
</dbReference>
<keyword evidence="1" id="KW-0597">Phosphoprotein</keyword>
<dbReference type="EMBL" id="RYFG02000091">
    <property type="protein sequence ID" value="TRW95264.1"/>
    <property type="molecule type" value="Genomic_DNA"/>
</dbReference>
<keyword evidence="5" id="KW-1185">Reference proteome</keyword>
<protein>
    <submittedName>
        <fullName evidence="4">Response regulator</fullName>
    </submittedName>
</protein>
<dbReference type="InterPro" id="IPR037522">
    <property type="entry name" value="HD_GYP_dom"/>
</dbReference>
<dbReference type="Pfam" id="PF13487">
    <property type="entry name" value="HD_5"/>
    <property type="match status" value="1"/>
</dbReference>
<sequence length="341" mass="38243">MTDKGKILAVDDTPASLKLLSDILMEEGYEVRSAINGELALHSAFNNPPELALLDIRMPEMDGFEVCRQLKKHPKTHDVPVIFVSAVLDIEEKVRGFELGAVDFVTKPFQREELLARVRTHLEVDRLRNHLEEQVEARTSELRESEKMLRASLLDFVTAIAATVEMRDPYTAGHQRRVADLATAMARELQLPAEQIEGLNLAGMMHDIGKIRIPAEILSKPGRLSQLEFGLIKEHPVTGYEILKSINFPWPIAQIVLQHHERLDGSGYPHGRKDGEILLEAQIVAVADVVEAMVLHRPYRAGLGVEAALDEITRNKGIMYNPEVVDACQSLFLEQSYNLLP</sequence>
<comment type="caution">
    <text evidence="4">The sequence shown here is derived from an EMBL/GenBank/DDBJ whole genome shotgun (WGS) entry which is preliminary data.</text>
</comment>